<dbReference type="Proteomes" id="UP000239415">
    <property type="component" value="Unassembled WGS sequence"/>
</dbReference>
<keyword evidence="1" id="KW-0808">Transferase</keyword>
<comment type="caution">
    <text evidence="1">The sequence shown here is derived from an EMBL/GenBank/DDBJ whole genome shotgun (WGS) entry which is preliminary data.</text>
</comment>
<reference evidence="1 2" key="1">
    <citation type="submission" date="2018-03" db="EMBL/GenBank/DDBJ databases">
        <title>Genomic Encyclopedia of Archaeal and Bacterial Type Strains, Phase II (KMG-II): from individual species to whole genera.</title>
        <authorList>
            <person name="Goeker M."/>
        </authorList>
    </citation>
    <scope>NUCLEOTIDE SEQUENCE [LARGE SCALE GENOMIC DNA]</scope>
    <source>
        <strain evidence="1 2">DSM 43146</strain>
    </source>
</reference>
<proteinExistence type="predicted"/>
<gene>
    <name evidence="1" type="ORF">CLV67_11331</name>
</gene>
<dbReference type="RefSeq" id="WP_106323787.1">
    <property type="nucleotide sequence ID" value="NZ_BOMO01000096.1"/>
</dbReference>
<organism evidence="1 2">
    <name type="scientific">Actinoplanes italicus</name>
    <dbReference type="NCBI Taxonomy" id="113567"/>
    <lineage>
        <taxon>Bacteria</taxon>
        <taxon>Bacillati</taxon>
        <taxon>Actinomycetota</taxon>
        <taxon>Actinomycetes</taxon>
        <taxon>Micromonosporales</taxon>
        <taxon>Micromonosporaceae</taxon>
        <taxon>Actinoplanes</taxon>
    </lineage>
</organism>
<dbReference type="InterPro" id="IPR016181">
    <property type="entry name" value="Acyl_CoA_acyltransferase"/>
</dbReference>
<dbReference type="AlphaFoldDB" id="A0A2T0K5E4"/>
<dbReference type="OrthoDB" id="9797990at2"/>
<dbReference type="InterPro" id="IPR038764">
    <property type="entry name" value="GNAT_N_AcTrfase_prd"/>
</dbReference>
<sequence>MEQRRTAYGVTHADVVELRSAEHLEAAAELLRGVWQARTDAERIEVISTTLLRSLSYSGNYVHGVFDGTDLIGCAVGWMGSSSSGPPDHLHSDIVGTRASDGGIGYAMKRHQRRWALSRGLGKIRWTFDPLVARNAYFNLCKVGAVVTSYQPDFYGRLNDGVNTDQATDRLVLEWDLRDRWAEQAPEEGHSRVRRHAVVLPGAEVISVPEDVNALRQTDPGLVRRERVAVRERFQSLLEQGFWVAGMSERREYVLLPRQVAPVFEA</sequence>
<dbReference type="SUPFAM" id="SSF55729">
    <property type="entry name" value="Acyl-CoA N-acyltransferases (Nat)"/>
    <property type="match status" value="1"/>
</dbReference>
<dbReference type="EMBL" id="PVMZ01000013">
    <property type="protein sequence ID" value="PRX18198.1"/>
    <property type="molecule type" value="Genomic_DNA"/>
</dbReference>
<name>A0A2T0K5E4_9ACTN</name>
<evidence type="ECO:0000313" key="2">
    <source>
        <dbReference type="Proteomes" id="UP000239415"/>
    </source>
</evidence>
<evidence type="ECO:0000313" key="1">
    <source>
        <dbReference type="EMBL" id="PRX18198.1"/>
    </source>
</evidence>
<dbReference type="GO" id="GO:0016740">
    <property type="term" value="F:transferase activity"/>
    <property type="evidence" value="ECO:0007669"/>
    <property type="project" value="UniProtKB-KW"/>
</dbReference>
<keyword evidence="2" id="KW-1185">Reference proteome</keyword>
<dbReference type="PANTHER" id="PTHR41700">
    <property type="entry name" value="GCN5-RELATED N-ACETYLTRANSFERASE"/>
    <property type="match status" value="1"/>
</dbReference>
<accession>A0A2T0K5E4</accession>
<dbReference type="PANTHER" id="PTHR41700:SF1">
    <property type="entry name" value="N-ACETYLTRANSFERASE DOMAIN-CONTAINING PROTEIN"/>
    <property type="match status" value="1"/>
</dbReference>
<protein>
    <submittedName>
        <fullName evidence="1">Putative GNAT superfamily acetyltransferase</fullName>
    </submittedName>
</protein>